<protein>
    <recommendedName>
        <fullName evidence="10">Twin-arginine translocation protein TatA</fullName>
    </recommendedName>
</protein>
<keyword evidence="3 8" id="KW-0812">Transmembrane</keyword>
<proteinExistence type="predicted"/>
<organism evidence="9">
    <name type="scientific">uncultured Rubrobacteraceae bacterium</name>
    <dbReference type="NCBI Taxonomy" id="349277"/>
    <lineage>
        <taxon>Bacteria</taxon>
        <taxon>Bacillati</taxon>
        <taxon>Actinomycetota</taxon>
        <taxon>Rubrobacteria</taxon>
        <taxon>Rubrobacterales</taxon>
        <taxon>Rubrobacteraceae</taxon>
        <taxon>environmental samples</taxon>
    </lineage>
</organism>
<evidence type="ECO:0000256" key="3">
    <source>
        <dbReference type="ARBA" id="ARBA00022692"/>
    </source>
</evidence>
<dbReference type="InterPro" id="IPR003369">
    <property type="entry name" value="TatA/B/E"/>
</dbReference>
<evidence type="ECO:0000256" key="2">
    <source>
        <dbReference type="ARBA" id="ARBA00022448"/>
    </source>
</evidence>
<dbReference type="AlphaFoldDB" id="A0A6J4QM80"/>
<feature type="transmembrane region" description="Helical" evidence="8">
    <location>
        <begin position="6"/>
        <end position="23"/>
    </location>
</feature>
<evidence type="ECO:0000256" key="1">
    <source>
        <dbReference type="ARBA" id="ARBA00004167"/>
    </source>
</evidence>
<reference evidence="9" key="1">
    <citation type="submission" date="2020-02" db="EMBL/GenBank/DDBJ databases">
        <authorList>
            <person name="Meier V. D."/>
        </authorList>
    </citation>
    <scope>NUCLEOTIDE SEQUENCE</scope>
    <source>
        <strain evidence="9">AVDCRST_MAG78</strain>
    </source>
</reference>
<keyword evidence="7 8" id="KW-0472">Membrane</keyword>
<dbReference type="Gene3D" id="1.20.5.3310">
    <property type="match status" value="1"/>
</dbReference>
<evidence type="ECO:0008006" key="10">
    <source>
        <dbReference type="Google" id="ProtNLM"/>
    </source>
</evidence>
<comment type="subcellular location">
    <subcellularLocation>
        <location evidence="1">Membrane</location>
        <topology evidence="1">Single-pass membrane protein</topology>
    </subcellularLocation>
</comment>
<name>A0A6J4QM80_9ACTN</name>
<keyword evidence="6" id="KW-0811">Translocation</keyword>
<evidence type="ECO:0000256" key="8">
    <source>
        <dbReference type="SAM" id="Phobius"/>
    </source>
</evidence>
<keyword evidence="5 8" id="KW-1133">Transmembrane helix</keyword>
<dbReference type="GO" id="GO:0016020">
    <property type="term" value="C:membrane"/>
    <property type="evidence" value="ECO:0007669"/>
    <property type="project" value="UniProtKB-ARBA"/>
</dbReference>
<evidence type="ECO:0000256" key="5">
    <source>
        <dbReference type="ARBA" id="ARBA00022989"/>
    </source>
</evidence>
<evidence type="ECO:0000256" key="6">
    <source>
        <dbReference type="ARBA" id="ARBA00023010"/>
    </source>
</evidence>
<gene>
    <name evidence="9" type="ORF">AVDCRST_MAG78-3041</name>
</gene>
<sequence>MIRNLVGAELLILLVVVMLIFGVKRVPELGRSLGGASKSFARGSRRMPTTTSYVSSA</sequence>
<evidence type="ECO:0000313" key="9">
    <source>
        <dbReference type="EMBL" id="CAA9447672.1"/>
    </source>
</evidence>
<keyword evidence="4" id="KW-0653">Protein transport</keyword>
<dbReference type="EMBL" id="CADCVB010000200">
    <property type="protein sequence ID" value="CAA9447672.1"/>
    <property type="molecule type" value="Genomic_DNA"/>
</dbReference>
<dbReference type="Pfam" id="PF02416">
    <property type="entry name" value="TatA_B_E"/>
    <property type="match status" value="1"/>
</dbReference>
<keyword evidence="2" id="KW-0813">Transport</keyword>
<evidence type="ECO:0000256" key="4">
    <source>
        <dbReference type="ARBA" id="ARBA00022927"/>
    </source>
</evidence>
<evidence type="ECO:0000256" key="7">
    <source>
        <dbReference type="ARBA" id="ARBA00023136"/>
    </source>
</evidence>
<dbReference type="GO" id="GO:0015031">
    <property type="term" value="P:protein transport"/>
    <property type="evidence" value="ECO:0007669"/>
    <property type="project" value="UniProtKB-KW"/>
</dbReference>
<accession>A0A6J4QM80</accession>